<sequence>MGTLWCNDVPKKVNMFAWRVMLDRLPIRYNLTRREIEIESILCPTCGVGMEILSHALFACFFAKECDLFPSKNNRSLKMQVIGLAACWMIWRFRNSVLFDASVNLNEERFLNLQLMFFLSVDLVRKESAGNLERWGVFVK</sequence>
<dbReference type="Proteomes" id="UP000245207">
    <property type="component" value="Unassembled WGS sequence"/>
</dbReference>
<dbReference type="AlphaFoldDB" id="A0A2U1MHS7"/>
<dbReference type="OrthoDB" id="696485at2759"/>
<evidence type="ECO:0000313" key="3">
    <source>
        <dbReference type="Proteomes" id="UP000245207"/>
    </source>
</evidence>
<organism evidence="2 3">
    <name type="scientific">Artemisia annua</name>
    <name type="common">Sweet wormwood</name>
    <dbReference type="NCBI Taxonomy" id="35608"/>
    <lineage>
        <taxon>Eukaryota</taxon>
        <taxon>Viridiplantae</taxon>
        <taxon>Streptophyta</taxon>
        <taxon>Embryophyta</taxon>
        <taxon>Tracheophyta</taxon>
        <taxon>Spermatophyta</taxon>
        <taxon>Magnoliopsida</taxon>
        <taxon>eudicotyledons</taxon>
        <taxon>Gunneridae</taxon>
        <taxon>Pentapetalae</taxon>
        <taxon>asterids</taxon>
        <taxon>campanulids</taxon>
        <taxon>Asterales</taxon>
        <taxon>Asteraceae</taxon>
        <taxon>Asteroideae</taxon>
        <taxon>Anthemideae</taxon>
        <taxon>Artemisiinae</taxon>
        <taxon>Artemisia</taxon>
    </lineage>
</organism>
<proteinExistence type="predicted"/>
<reference evidence="2 3" key="1">
    <citation type="journal article" date="2018" name="Mol. Plant">
        <title>The genome of Artemisia annua provides insight into the evolution of Asteraceae family and artemisinin biosynthesis.</title>
        <authorList>
            <person name="Shen Q."/>
            <person name="Zhang L."/>
            <person name="Liao Z."/>
            <person name="Wang S."/>
            <person name="Yan T."/>
            <person name="Shi P."/>
            <person name="Liu M."/>
            <person name="Fu X."/>
            <person name="Pan Q."/>
            <person name="Wang Y."/>
            <person name="Lv Z."/>
            <person name="Lu X."/>
            <person name="Zhang F."/>
            <person name="Jiang W."/>
            <person name="Ma Y."/>
            <person name="Chen M."/>
            <person name="Hao X."/>
            <person name="Li L."/>
            <person name="Tang Y."/>
            <person name="Lv G."/>
            <person name="Zhou Y."/>
            <person name="Sun X."/>
            <person name="Brodelius P.E."/>
            <person name="Rose J.K.C."/>
            <person name="Tang K."/>
        </authorList>
    </citation>
    <scope>NUCLEOTIDE SEQUENCE [LARGE SCALE GENOMIC DNA]</scope>
    <source>
        <strain evidence="3">cv. Huhao1</strain>
        <tissue evidence="2">Leaf</tissue>
    </source>
</reference>
<evidence type="ECO:0000259" key="1">
    <source>
        <dbReference type="Pfam" id="PF13966"/>
    </source>
</evidence>
<feature type="domain" description="Reverse transcriptase zinc-binding" evidence="1">
    <location>
        <begin position="3"/>
        <end position="65"/>
    </location>
</feature>
<dbReference type="InterPro" id="IPR026960">
    <property type="entry name" value="RVT-Znf"/>
</dbReference>
<accession>A0A2U1MHS7</accession>
<dbReference type="EMBL" id="PKPP01005271">
    <property type="protein sequence ID" value="PWA60768.1"/>
    <property type="molecule type" value="Genomic_DNA"/>
</dbReference>
<protein>
    <recommendedName>
        <fullName evidence="1">Reverse transcriptase zinc-binding domain-containing protein</fullName>
    </recommendedName>
</protein>
<keyword evidence="3" id="KW-1185">Reference proteome</keyword>
<comment type="caution">
    <text evidence="2">The sequence shown here is derived from an EMBL/GenBank/DDBJ whole genome shotgun (WGS) entry which is preliminary data.</text>
</comment>
<evidence type="ECO:0000313" key="2">
    <source>
        <dbReference type="EMBL" id="PWA60768.1"/>
    </source>
</evidence>
<name>A0A2U1MHS7_ARTAN</name>
<dbReference type="Pfam" id="PF13966">
    <property type="entry name" value="zf-RVT"/>
    <property type="match status" value="1"/>
</dbReference>
<gene>
    <name evidence="2" type="ORF">CTI12_AA379350</name>
</gene>